<gene>
    <name evidence="1" type="ORF">C4B59_15180</name>
</gene>
<dbReference type="Proteomes" id="UP000248329">
    <property type="component" value="Unassembled WGS sequence"/>
</dbReference>
<sequence>NKITESDETNNEKTITFSATSLSDLVVQDITWTPTNPSIGETATFTATIKNQGNGSSSSSRVYFYLDGSTSYLTYKNFGGMFASATTTVSFTWKAQSGSHTFKVVVDKDNTVAESDETNNEKTIAFSATSLSDLIVQNINWTPTSSSIGDAITFTATIKNQGNGSSSNGYVHFYFDNSNTHYTYQSFAGITAGSTTAVPFTWKAQGGYHILKAVVDKTNAVIESDESNNEKNITFSTVALPDFIIQNITWAPKSCTVGDTITFTATIKNQGTGKSNNGNIYFYFDNSNTHYTYQSFAGITAGSTTAVPFTWKAQKGSHTLKALVDKDSTIAEIDEKNNENTVTFSVVSLSDLVVQDVTWAPIKPSIGDTVTFLLTIKNQGTGESSNGNVYLYLDNLNNVFATVPFIKIPSGETTEVSFDWIAQTGSHTIRMSVSEGTTKTESDQTNNEKVITILARDTKPPQISLNSQIKEYNKNNVLEEGEKLDISYGAYDDSSGINSIKIFINDKLIDLKNMDGTYTKMTDSLPMGEYVIKVIAVDKASNKAEETISVTVQRTGPSVYFGSTKTEIKEGENAIIILSAVNPIGNPPMNVQLILKPPSGVSIYKTDWIKGGVGSYEGEFVLEPGDIKGISIGMCVNQPGTHYIDSEIYYEVEGKRIVQRDRIELILTPTPTPKQPPGFEAAFALAGLLFVALLIKRRKR</sequence>
<accession>A0AC61KYW2</accession>
<proteinExistence type="predicted"/>
<comment type="caution">
    <text evidence="1">The sequence shown here is derived from an EMBL/GenBank/DDBJ whole genome shotgun (WGS) entry which is preliminary data.</text>
</comment>
<protein>
    <submittedName>
        <fullName evidence="1">Uncharacterized protein</fullName>
    </submittedName>
</protein>
<evidence type="ECO:0000313" key="2">
    <source>
        <dbReference type="Proteomes" id="UP000248329"/>
    </source>
</evidence>
<reference evidence="1" key="1">
    <citation type="submission" date="2018-01" db="EMBL/GenBank/DDBJ databases">
        <authorList>
            <person name="Krukenberg V."/>
        </authorList>
    </citation>
    <scope>NUCLEOTIDE SEQUENCE</scope>
    <source>
        <strain evidence="1">E20ANME2</strain>
    </source>
</reference>
<dbReference type="EMBL" id="PQXF01000059">
    <property type="protein sequence ID" value="PXF57494.1"/>
    <property type="molecule type" value="Genomic_DNA"/>
</dbReference>
<evidence type="ECO:0000313" key="1">
    <source>
        <dbReference type="EMBL" id="PXF57494.1"/>
    </source>
</evidence>
<feature type="non-terminal residue" evidence="1">
    <location>
        <position position="1"/>
    </location>
</feature>
<organism evidence="1 2">
    <name type="scientific">Candidatus Methanogaster sp</name>
    <dbReference type="NCBI Taxonomy" id="3386292"/>
    <lineage>
        <taxon>Archaea</taxon>
        <taxon>Methanobacteriati</taxon>
        <taxon>Methanobacteriota</taxon>
        <taxon>Stenosarchaea group</taxon>
        <taxon>Methanomicrobia</taxon>
        <taxon>Methanosarcinales</taxon>
        <taxon>ANME-2 cluster</taxon>
        <taxon>Candidatus Methanogasteraceae</taxon>
        <taxon>Candidatus Methanogaster</taxon>
    </lineage>
</organism>
<name>A0AC61KYW2_9EURY</name>